<keyword evidence="2" id="KW-1185">Reference proteome</keyword>
<evidence type="ECO:0000313" key="2">
    <source>
        <dbReference type="Proteomes" id="UP001234297"/>
    </source>
</evidence>
<accession>A0ACC2MED4</accession>
<comment type="caution">
    <text evidence="1">The sequence shown here is derived from an EMBL/GenBank/DDBJ whole genome shotgun (WGS) entry which is preliminary data.</text>
</comment>
<gene>
    <name evidence="1" type="ORF">MRB53_005783</name>
</gene>
<reference evidence="1 2" key="1">
    <citation type="journal article" date="2022" name="Hortic Res">
        <title>A haplotype resolved chromosomal level avocado genome allows analysis of novel avocado genes.</title>
        <authorList>
            <person name="Nath O."/>
            <person name="Fletcher S.J."/>
            <person name="Hayward A."/>
            <person name="Shaw L.M."/>
            <person name="Masouleh A.K."/>
            <person name="Furtado A."/>
            <person name="Henry R.J."/>
            <person name="Mitter N."/>
        </authorList>
    </citation>
    <scope>NUCLEOTIDE SEQUENCE [LARGE SCALE GENOMIC DNA]</scope>
    <source>
        <strain evidence="2">cv. Hass</strain>
    </source>
</reference>
<dbReference type="Proteomes" id="UP001234297">
    <property type="component" value="Chromosome 2"/>
</dbReference>
<name>A0ACC2MED4_PERAE</name>
<evidence type="ECO:0000313" key="1">
    <source>
        <dbReference type="EMBL" id="KAJ8644035.1"/>
    </source>
</evidence>
<dbReference type="EMBL" id="CM056810">
    <property type="protein sequence ID" value="KAJ8644035.1"/>
    <property type="molecule type" value="Genomic_DNA"/>
</dbReference>
<sequence length="111" mass="12276">MESEGGAQAENVMDLAGERESGRLISYTYATFPSMEPVNCFEKVNERVTSKEQESSADPPMEGDMDIDIGEVLEEMPRRPARRIGASAQMTGGRGCPCQFFDRRPPTANRV</sequence>
<organism evidence="1 2">
    <name type="scientific">Persea americana</name>
    <name type="common">Avocado</name>
    <dbReference type="NCBI Taxonomy" id="3435"/>
    <lineage>
        <taxon>Eukaryota</taxon>
        <taxon>Viridiplantae</taxon>
        <taxon>Streptophyta</taxon>
        <taxon>Embryophyta</taxon>
        <taxon>Tracheophyta</taxon>
        <taxon>Spermatophyta</taxon>
        <taxon>Magnoliopsida</taxon>
        <taxon>Magnoliidae</taxon>
        <taxon>Laurales</taxon>
        <taxon>Lauraceae</taxon>
        <taxon>Persea</taxon>
    </lineage>
</organism>
<proteinExistence type="predicted"/>
<protein>
    <submittedName>
        <fullName evidence="1">Uncharacterized protein</fullName>
    </submittedName>
</protein>